<dbReference type="EMBL" id="BMEG01000025">
    <property type="protein sequence ID" value="GGD98312.1"/>
    <property type="molecule type" value="Genomic_DNA"/>
</dbReference>
<feature type="transmembrane region" description="Helical" evidence="1">
    <location>
        <begin position="119"/>
        <end position="138"/>
    </location>
</feature>
<reference evidence="2" key="1">
    <citation type="journal article" date="2014" name="Int. J. Syst. Evol. Microbiol.">
        <title>Complete genome of a new Firmicutes species belonging to the dominant human colonic microbiota ('Ruminococcus bicirculans') reveals two chromosomes and a selective capacity to utilize plant glucans.</title>
        <authorList>
            <consortium name="NISC Comparative Sequencing Program"/>
            <person name="Wegmann U."/>
            <person name="Louis P."/>
            <person name="Goesmann A."/>
            <person name="Henrissat B."/>
            <person name="Duncan S.H."/>
            <person name="Flint H.J."/>
        </authorList>
    </citation>
    <scope>NUCLEOTIDE SEQUENCE</scope>
    <source>
        <strain evidence="2">CGMCC 1.11013</strain>
    </source>
</reference>
<dbReference type="OrthoDB" id="9125384at2"/>
<evidence type="ECO:0000313" key="5">
    <source>
        <dbReference type="Proteomes" id="UP000597138"/>
    </source>
</evidence>
<name>A0A069N9Y7_9BURK</name>
<keyword evidence="1" id="KW-0472">Membrane</keyword>
<keyword evidence="1" id="KW-1133">Transmembrane helix</keyword>
<dbReference type="RefSeq" id="WP_035970872.1">
    <property type="nucleotide sequence ID" value="NZ_BMEG01000025.1"/>
</dbReference>
<keyword evidence="1" id="KW-0812">Transmembrane</keyword>
<evidence type="ECO:0000313" key="3">
    <source>
        <dbReference type="EMBL" id="KDR25198.1"/>
    </source>
</evidence>
<accession>A0A069N9Y7</accession>
<feature type="transmembrane region" description="Helical" evidence="1">
    <location>
        <begin position="176"/>
        <end position="194"/>
    </location>
</feature>
<evidence type="ECO:0000313" key="4">
    <source>
        <dbReference type="Proteomes" id="UP000027439"/>
    </source>
</evidence>
<reference evidence="3 4" key="2">
    <citation type="submission" date="2014-03" db="EMBL/GenBank/DDBJ databases">
        <title>Draft Genome Sequences of Four Burkholderia Strains.</title>
        <authorList>
            <person name="Liu X.Y."/>
            <person name="Li C.X."/>
            <person name="Xu J.H."/>
        </authorList>
    </citation>
    <scope>NUCLEOTIDE SEQUENCE [LARGE SCALE GENOMIC DNA]</scope>
    <source>
        <strain evidence="3 4">R27</strain>
    </source>
</reference>
<feature type="transmembrane region" description="Helical" evidence="1">
    <location>
        <begin position="150"/>
        <end position="170"/>
    </location>
</feature>
<evidence type="ECO:0000256" key="1">
    <source>
        <dbReference type="SAM" id="Phobius"/>
    </source>
</evidence>
<organism evidence="3 4">
    <name type="scientific">Caballeronia grimmiae</name>
    <dbReference type="NCBI Taxonomy" id="1071679"/>
    <lineage>
        <taxon>Bacteria</taxon>
        <taxon>Pseudomonadati</taxon>
        <taxon>Pseudomonadota</taxon>
        <taxon>Betaproteobacteria</taxon>
        <taxon>Burkholderiales</taxon>
        <taxon>Burkholderiaceae</taxon>
        <taxon>Caballeronia</taxon>
    </lineage>
</organism>
<dbReference type="EMBL" id="JFHE01000081">
    <property type="protein sequence ID" value="KDR25198.1"/>
    <property type="molecule type" value="Genomic_DNA"/>
</dbReference>
<dbReference type="AlphaFoldDB" id="A0A069N9Y7"/>
<keyword evidence="5" id="KW-1185">Reference proteome</keyword>
<protein>
    <submittedName>
        <fullName evidence="3">Uncharacterized protein</fullName>
    </submittedName>
</protein>
<dbReference type="Proteomes" id="UP000027439">
    <property type="component" value="Unassembled WGS sequence"/>
</dbReference>
<evidence type="ECO:0000313" key="2">
    <source>
        <dbReference type="EMBL" id="GGD98312.1"/>
    </source>
</evidence>
<sequence>MEPNKKEPVDAIKLVKSLIDVIQASFATAWKAVLLLGGAVLIAYCYFESIVPEGLSLGDAFFLASAAFSFTCIALIGIGFGAFAALWALKLVVVANNFRLKRRGEPPAASLHRAVDNGATVFMSLIATIAFISTLFFLRDQSSDARMHATLLFFAAAGLIGGILLLIVPTTAQRPSIRLTVSFLAMTLFGLLVATRPALLNLAMVNLGVRSAPGHVVVFSDAEHTELAAIATASGVKAQFCKLPTTDKWGTRDARAVWHGVGGSSYVRLFDETNGSRDVLVRANRADVEVIRGERTGFDCPPKVAAASAGKAS</sequence>
<proteinExistence type="predicted"/>
<reference evidence="5" key="3">
    <citation type="journal article" date="2019" name="Int. J. Syst. Evol. Microbiol.">
        <title>The Global Catalogue of Microorganisms (GCM) 10K type strain sequencing project: providing services to taxonomists for standard genome sequencing and annotation.</title>
        <authorList>
            <consortium name="The Broad Institute Genomics Platform"/>
            <consortium name="The Broad Institute Genome Sequencing Center for Infectious Disease"/>
            <person name="Wu L."/>
            <person name="Ma J."/>
        </authorList>
    </citation>
    <scope>NUCLEOTIDE SEQUENCE [LARGE SCALE GENOMIC DNA]</scope>
    <source>
        <strain evidence="5">CGMCC 1.11013</strain>
    </source>
</reference>
<feature type="transmembrane region" description="Helical" evidence="1">
    <location>
        <begin position="28"/>
        <end position="47"/>
    </location>
</feature>
<dbReference type="Proteomes" id="UP000597138">
    <property type="component" value="Unassembled WGS sequence"/>
</dbReference>
<reference evidence="2" key="4">
    <citation type="submission" date="2024-05" db="EMBL/GenBank/DDBJ databases">
        <authorList>
            <person name="Sun Q."/>
            <person name="Zhou Y."/>
        </authorList>
    </citation>
    <scope>NUCLEOTIDE SEQUENCE</scope>
    <source>
        <strain evidence="2">CGMCC 1.11013</strain>
    </source>
</reference>
<comment type="caution">
    <text evidence="3">The sequence shown here is derived from an EMBL/GenBank/DDBJ whole genome shotgun (WGS) entry which is preliminary data.</text>
</comment>
<feature type="transmembrane region" description="Helical" evidence="1">
    <location>
        <begin position="59"/>
        <end position="89"/>
    </location>
</feature>
<dbReference type="eggNOG" id="ENOG5032DAU">
    <property type="taxonomic scope" value="Bacteria"/>
</dbReference>
<gene>
    <name evidence="3" type="ORF">BG57_31780</name>
    <name evidence="2" type="ORF">GCM10010985_61340</name>
</gene>